<dbReference type="Pfam" id="PF14136">
    <property type="entry name" value="DUF4303"/>
    <property type="match status" value="1"/>
</dbReference>
<organism evidence="1 2">
    <name type="scientific">Burkholderia cenocepacia</name>
    <dbReference type="NCBI Taxonomy" id="95486"/>
    <lineage>
        <taxon>Bacteria</taxon>
        <taxon>Pseudomonadati</taxon>
        <taxon>Pseudomonadota</taxon>
        <taxon>Betaproteobacteria</taxon>
        <taxon>Burkholderiales</taxon>
        <taxon>Burkholderiaceae</taxon>
        <taxon>Burkholderia</taxon>
        <taxon>Burkholderia cepacia complex</taxon>
    </lineage>
</organism>
<evidence type="ECO:0000313" key="2">
    <source>
        <dbReference type="Proteomes" id="UP000029413"/>
    </source>
</evidence>
<accession>A0AAN0RXZ6</accession>
<protein>
    <recommendedName>
        <fullName evidence="3">DUF4303 domain-containing protein</fullName>
    </recommendedName>
</protein>
<reference evidence="1 2" key="1">
    <citation type="submission" date="2014-05" db="EMBL/GenBank/DDBJ databases">
        <authorList>
            <person name="Bishop-Lilly K.A."/>
            <person name="Broomall S.M."/>
            <person name="Chain P.S."/>
            <person name="Chertkov O."/>
            <person name="Coyne S.R."/>
            <person name="Daligault H.E."/>
            <person name="Davenport K.W."/>
            <person name="Erkkila T."/>
            <person name="Frey K.G."/>
            <person name="Gibbons H.S."/>
            <person name="Gu W."/>
            <person name="Jaissle J."/>
            <person name="Johnson S.L."/>
            <person name="Koroleva G.I."/>
            <person name="Ladner J.T."/>
            <person name="Lo C.-C."/>
            <person name="Minogue T.D."/>
            <person name="Munk C."/>
            <person name="Palacios G.F."/>
            <person name="Redden C.L."/>
            <person name="Rosenzweig C.N."/>
            <person name="Scholz M.B."/>
            <person name="Teshima H."/>
            <person name="Xu Y."/>
        </authorList>
    </citation>
    <scope>NUCLEOTIDE SEQUENCE [LARGE SCALE GENOMIC DNA]</scope>
    <source>
        <strain evidence="1 2">DDS 22E-1</strain>
    </source>
</reference>
<evidence type="ECO:0000313" key="1">
    <source>
        <dbReference type="EMBL" id="AIO35848.1"/>
    </source>
</evidence>
<dbReference type="EMBL" id="CP007784">
    <property type="protein sequence ID" value="AIO35848.1"/>
    <property type="molecule type" value="Genomic_DNA"/>
</dbReference>
<proteinExistence type="predicted"/>
<name>A0AAN0RXZ6_9BURK</name>
<evidence type="ECO:0008006" key="3">
    <source>
        <dbReference type="Google" id="ProtNLM"/>
    </source>
</evidence>
<dbReference type="InterPro" id="IPR025409">
    <property type="entry name" value="DUF4303"/>
</dbReference>
<sequence length="181" mass="20174">MGVFPDFAREIADAARVTYRALLAAHPDEHFYAFALYTDSGAMTIVPAANTEEGLKRVREQMEIGDDEGAPEFTWATGEWVYEAVESDSFNPLCKRLADTVLAPSFPEAKFDVFIEDVQSDMIEALRLLDQEGLFGTGAEREKITLFVTISDDDGSVDLENKSAKVLNPSSVFERFIKRYG</sequence>
<keyword evidence="2" id="KW-1185">Reference proteome</keyword>
<dbReference type="KEGG" id="bcen:DM39_4674"/>
<gene>
    <name evidence="1" type="ORF">DM39_4674</name>
</gene>
<dbReference type="Proteomes" id="UP000029413">
    <property type="component" value="Chromosome 2"/>
</dbReference>
<dbReference type="AlphaFoldDB" id="A0AAN0RXZ6"/>